<dbReference type="PANTHER" id="PTHR13486">
    <property type="entry name" value="TELOMERE LENGTH AND SILENCING PROTEIN 1 TLS1 FAMILY MEMBER"/>
    <property type="match status" value="1"/>
</dbReference>
<comment type="similarity">
    <text evidence="2">Belongs to the TLS1 family.</text>
</comment>
<dbReference type="PANTHER" id="PTHR13486:SF2">
    <property type="entry name" value="SPLICING FACTOR C9ORF78"/>
    <property type="match status" value="1"/>
</dbReference>
<feature type="compositionally biased region" description="Polar residues" evidence="4">
    <location>
        <begin position="216"/>
        <end position="225"/>
    </location>
</feature>
<feature type="region of interest" description="Disordered" evidence="4">
    <location>
        <begin position="286"/>
        <end position="332"/>
    </location>
</feature>
<dbReference type="Proteomes" id="UP000319663">
    <property type="component" value="Unassembled WGS sequence"/>
</dbReference>
<feature type="compositionally biased region" description="Basic residues" evidence="4">
    <location>
        <begin position="69"/>
        <end position="78"/>
    </location>
</feature>
<dbReference type="InterPro" id="IPR010756">
    <property type="entry name" value="Tls1-like"/>
</dbReference>
<feature type="compositionally biased region" description="Basic residues" evidence="4">
    <location>
        <begin position="289"/>
        <end position="300"/>
    </location>
</feature>
<gene>
    <name evidence="5" type="ORF">MPDQ_002502</name>
</gene>
<evidence type="ECO:0000313" key="5">
    <source>
        <dbReference type="EMBL" id="TQB75538.1"/>
    </source>
</evidence>
<evidence type="ECO:0000256" key="2">
    <source>
        <dbReference type="ARBA" id="ARBA00007643"/>
    </source>
</evidence>
<evidence type="ECO:0000313" key="6">
    <source>
        <dbReference type="Proteomes" id="UP000319663"/>
    </source>
</evidence>
<comment type="subcellular location">
    <subcellularLocation>
        <location evidence="1">Nucleus</location>
    </subcellularLocation>
</comment>
<name>A0A507QZP9_MONPU</name>
<feature type="compositionally biased region" description="Polar residues" evidence="4">
    <location>
        <begin position="83"/>
        <end position="102"/>
    </location>
</feature>
<protein>
    <recommendedName>
        <fullName evidence="7">Hepatocellular carcinoma-associated antigen 59-domain-containing protein</fullName>
    </recommendedName>
</protein>
<feature type="region of interest" description="Disordered" evidence="4">
    <location>
        <begin position="145"/>
        <end position="170"/>
    </location>
</feature>
<sequence length="332" mass="37825">MEADISPTPETLFRPVKRRKFLRRRVDEPEDAQDDVQTSREDDNNRHRSVSRSSRETDAVTEPTTSVTRLRRSYKSRRVGVEFSTSSRSAASYAQPTAEATTNDGEDLKIRAMCDRFTVHTGQKVDVDKHMMDYIESELARRSQRDLPLDVPGADAHPASEATGGASTPTFVQREPATLGKLHEIDLGQETKLQNIARTEAATRRLAGDETFVAEDTQNTRSGQDGKTWRNRKARNSEDIERDRLVEEVLRESKLDVYDEAQEEQQDDQAADDRIAEQFRREFMDAIQSRRRFARPRNTKTTKSDVPRGPKLGGSRSARAAMRERQEKTAQK</sequence>
<comment type="caution">
    <text evidence="5">The sequence shown here is derived from an EMBL/GenBank/DDBJ whole genome shotgun (WGS) entry which is preliminary data.</text>
</comment>
<keyword evidence="3" id="KW-0539">Nucleus</keyword>
<dbReference type="Pfam" id="PF07052">
    <property type="entry name" value="Hep_59"/>
    <property type="match status" value="1"/>
</dbReference>
<keyword evidence="6" id="KW-1185">Reference proteome</keyword>
<accession>A0A507QZP9</accession>
<evidence type="ECO:0000256" key="3">
    <source>
        <dbReference type="ARBA" id="ARBA00023242"/>
    </source>
</evidence>
<feature type="region of interest" description="Disordered" evidence="4">
    <location>
        <begin position="1"/>
        <end position="102"/>
    </location>
</feature>
<organism evidence="5 6">
    <name type="scientific">Monascus purpureus</name>
    <name type="common">Red mold</name>
    <name type="synonym">Monascus anka</name>
    <dbReference type="NCBI Taxonomy" id="5098"/>
    <lineage>
        <taxon>Eukaryota</taxon>
        <taxon>Fungi</taxon>
        <taxon>Dikarya</taxon>
        <taxon>Ascomycota</taxon>
        <taxon>Pezizomycotina</taxon>
        <taxon>Eurotiomycetes</taxon>
        <taxon>Eurotiomycetidae</taxon>
        <taxon>Eurotiales</taxon>
        <taxon>Aspergillaceae</taxon>
        <taxon>Monascus</taxon>
    </lineage>
</organism>
<feature type="region of interest" description="Disordered" evidence="4">
    <location>
        <begin position="214"/>
        <end position="236"/>
    </location>
</feature>
<evidence type="ECO:0008006" key="7">
    <source>
        <dbReference type="Google" id="ProtNLM"/>
    </source>
</evidence>
<evidence type="ECO:0000256" key="4">
    <source>
        <dbReference type="SAM" id="MobiDB-lite"/>
    </source>
</evidence>
<feature type="compositionally biased region" description="Basic and acidic residues" evidence="4">
    <location>
        <begin position="321"/>
        <end position="332"/>
    </location>
</feature>
<feature type="compositionally biased region" description="Basic and acidic residues" evidence="4">
    <location>
        <begin position="37"/>
        <end position="46"/>
    </location>
</feature>
<evidence type="ECO:0000256" key="1">
    <source>
        <dbReference type="ARBA" id="ARBA00004123"/>
    </source>
</evidence>
<reference evidence="5 6" key="1">
    <citation type="submission" date="2019-06" db="EMBL/GenBank/DDBJ databases">
        <title>Wine fermentation using esterase from Monascus purpureus.</title>
        <authorList>
            <person name="Geng C."/>
            <person name="Zhang Y."/>
        </authorList>
    </citation>
    <scope>NUCLEOTIDE SEQUENCE [LARGE SCALE GENOMIC DNA]</scope>
    <source>
        <strain evidence="5">HQ1</strain>
    </source>
</reference>
<proteinExistence type="inferred from homology"/>
<dbReference type="AlphaFoldDB" id="A0A507QZP9"/>
<dbReference type="GO" id="GO:0005681">
    <property type="term" value="C:spliceosomal complex"/>
    <property type="evidence" value="ECO:0007669"/>
    <property type="project" value="TreeGrafter"/>
</dbReference>
<dbReference type="GO" id="GO:0000398">
    <property type="term" value="P:mRNA splicing, via spliceosome"/>
    <property type="evidence" value="ECO:0007669"/>
    <property type="project" value="TreeGrafter"/>
</dbReference>
<dbReference type="EMBL" id="VIFY01000018">
    <property type="protein sequence ID" value="TQB75538.1"/>
    <property type="molecule type" value="Genomic_DNA"/>
</dbReference>